<dbReference type="GO" id="GO:0071230">
    <property type="term" value="P:cellular response to amino acid stimulus"/>
    <property type="evidence" value="ECO:0007669"/>
    <property type="project" value="InterPro"/>
</dbReference>
<keyword evidence="3" id="KW-0458">Lysosome</keyword>
<dbReference type="OMA" id="DESFMPN"/>
<dbReference type="FunCoup" id="A0A067RNJ5">
    <property type="interactions" value="633"/>
</dbReference>
<dbReference type="EMBL" id="KK852521">
    <property type="protein sequence ID" value="KDR22145.1"/>
    <property type="molecule type" value="Genomic_DNA"/>
</dbReference>
<dbReference type="GO" id="GO:0005764">
    <property type="term" value="C:lysosome"/>
    <property type="evidence" value="ECO:0007669"/>
    <property type="project" value="UniProtKB-SubCell"/>
</dbReference>
<dbReference type="InterPro" id="IPR034601">
    <property type="entry name" value="LAMTOR4"/>
</dbReference>
<evidence type="ECO:0000313" key="6">
    <source>
        <dbReference type="Proteomes" id="UP000027135"/>
    </source>
</evidence>
<evidence type="ECO:0000256" key="4">
    <source>
        <dbReference type="ARBA" id="ARBA00032690"/>
    </source>
</evidence>
<dbReference type="Gene3D" id="3.30.450.30">
    <property type="entry name" value="Dynein light chain 2a, cytoplasmic"/>
    <property type="match status" value="1"/>
</dbReference>
<dbReference type="eggNOG" id="ENOG502S3B2">
    <property type="taxonomic scope" value="Eukaryota"/>
</dbReference>
<dbReference type="STRING" id="136037.A0A067RNJ5"/>
<dbReference type="GO" id="GO:0032008">
    <property type="term" value="P:positive regulation of TOR signaling"/>
    <property type="evidence" value="ECO:0007669"/>
    <property type="project" value="InterPro"/>
</dbReference>
<proteinExistence type="inferred from homology"/>
<dbReference type="Proteomes" id="UP000027135">
    <property type="component" value="Unassembled WGS sequence"/>
</dbReference>
<comment type="subcellular location">
    <subcellularLocation>
        <location evidence="1">Lysosome</location>
    </subcellularLocation>
</comment>
<dbReference type="PANTHER" id="PTHR33967:SF1">
    <property type="entry name" value="RAGULATOR COMPLEX PROTEIN LAMTOR4"/>
    <property type="match status" value="1"/>
</dbReference>
<evidence type="ECO:0000313" key="5">
    <source>
        <dbReference type="EMBL" id="KDR22145.1"/>
    </source>
</evidence>
<dbReference type="GO" id="GO:0005085">
    <property type="term" value="F:guanyl-nucleotide exchange factor activity"/>
    <property type="evidence" value="ECO:0007669"/>
    <property type="project" value="TreeGrafter"/>
</dbReference>
<evidence type="ECO:0000256" key="1">
    <source>
        <dbReference type="ARBA" id="ARBA00004371"/>
    </source>
</evidence>
<organism evidence="5 6">
    <name type="scientific">Zootermopsis nevadensis</name>
    <name type="common">Dampwood termite</name>
    <dbReference type="NCBI Taxonomy" id="136037"/>
    <lineage>
        <taxon>Eukaryota</taxon>
        <taxon>Metazoa</taxon>
        <taxon>Ecdysozoa</taxon>
        <taxon>Arthropoda</taxon>
        <taxon>Hexapoda</taxon>
        <taxon>Insecta</taxon>
        <taxon>Pterygota</taxon>
        <taxon>Neoptera</taxon>
        <taxon>Polyneoptera</taxon>
        <taxon>Dictyoptera</taxon>
        <taxon>Blattodea</taxon>
        <taxon>Blattoidea</taxon>
        <taxon>Termitoidae</taxon>
        <taxon>Termopsidae</taxon>
        <taxon>Zootermopsis</taxon>
    </lineage>
</organism>
<evidence type="ECO:0000256" key="2">
    <source>
        <dbReference type="ARBA" id="ARBA00010627"/>
    </source>
</evidence>
<dbReference type="InParanoid" id="A0A067RNJ5"/>
<keyword evidence="6" id="KW-1185">Reference proteome</keyword>
<dbReference type="GO" id="GO:0071986">
    <property type="term" value="C:Ragulator complex"/>
    <property type="evidence" value="ECO:0007669"/>
    <property type="project" value="InterPro"/>
</dbReference>
<dbReference type="OrthoDB" id="275011at2759"/>
<comment type="similarity">
    <text evidence="2">Belongs to the LAMTOR4 family.</text>
</comment>
<dbReference type="AlphaFoldDB" id="A0A067RNJ5"/>
<dbReference type="PANTHER" id="PTHR33967">
    <property type="entry name" value="RAGULATOR COMPLEX PROTEIN LAMTOR4"/>
    <property type="match status" value="1"/>
</dbReference>
<protein>
    <recommendedName>
        <fullName evidence="4">Late endosomal/lysosomal adaptor and MAPK and MTOR activator 4</fullName>
    </recommendedName>
</protein>
<sequence>MLNLERIPDQVGYLLLTEDGAVISSGGEMENDERIANVIYGLISLADKVDSTIQEEGYKRISVVYDDHCYVICLSNKKIHVVKRKFLQNHTEPAVA</sequence>
<gene>
    <name evidence="5" type="ORF">L798_02110</name>
</gene>
<evidence type="ECO:0000256" key="3">
    <source>
        <dbReference type="ARBA" id="ARBA00023228"/>
    </source>
</evidence>
<reference evidence="5 6" key="1">
    <citation type="journal article" date="2014" name="Nat. Commun.">
        <title>Molecular traces of alternative social organization in a termite genome.</title>
        <authorList>
            <person name="Terrapon N."/>
            <person name="Li C."/>
            <person name="Robertson H.M."/>
            <person name="Ji L."/>
            <person name="Meng X."/>
            <person name="Booth W."/>
            <person name="Chen Z."/>
            <person name="Childers C.P."/>
            <person name="Glastad K.M."/>
            <person name="Gokhale K."/>
            <person name="Gowin J."/>
            <person name="Gronenberg W."/>
            <person name="Hermansen R.A."/>
            <person name="Hu H."/>
            <person name="Hunt B.G."/>
            <person name="Huylmans A.K."/>
            <person name="Khalil S.M."/>
            <person name="Mitchell R.D."/>
            <person name="Munoz-Torres M.C."/>
            <person name="Mustard J.A."/>
            <person name="Pan H."/>
            <person name="Reese J.T."/>
            <person name="Scharf M.E."/>
            <person name="Sun F."/>
            <person name="Vogel H."/>
            <person name="Xiao J."/>
            <person name="Yang W."/>
            <person name="Yang Z."/>
            <person name="Yang Z."/>
            <person name="Zhou J."/>
            <person name="Zhu J."/>
            <person name="Brent C.S."/>
            <person name="Elsik C.G."/>
            <person name="Goodisman M.A."/>
            <person name="Liberles D.A."/>
            <person name="Roe R.M."/>
            <person name="Vargo E.L."/>
            <person name="Vilcinskas A."/>
            <person name="Wang J."/>
            <person name="Bornberg-Bauer E."/>
            <person name="Korb J."/>
            <person name="Zhang G."/>
            <person name="Liebig J."/>
        </authorList>
    </citation>
    <scope>NUCLEOTIDE SEQUENCE [LARGE SCALE GENOMIC DNA]</scope>
    <source>
        <tissue evidence="5">Whole organism</tissue>
    </source>
</reference>
<name>A0A067RNJ5_ZOONE</name>
<accession>A0A067RNJ5</accession>